<feature type="compositionally biased region" description="Low complexity" evidence="1">
    <location>
        <begin position="168"/>
        <end position="178"/>
    </location>
</feature>
<feature type="compositionally biased region" description="Basic residues" evidence="1">
    <location>
        <begin position="156"/>
        <end position="166"/>
    </location>
</feature>
<dbReference type="AlphaFoldDB" id="A0A8T0H5S4"/>
<accession>A0A8T0H5S4</accession>
<gene>
    <name evidence="2" type="ORF">KC19_7G039000</name>
</gene>
<proteinExistence type="predicted"/>
<comment type="caution">
    <text evidence="2">The sequence shown here is derived from an EMBL/GenBank/DDBJ whole genome shotgun (WGS) entry which is preliminary data.</text>
</comment>
<feature type="region of interest" description="Disordered" evidence="1">
    <location>
        <begin position="105"/>
        <end position="237"/>
    </location>
</feature>
<feature type="compositionally biased region" description="Basic and acidic residues" evidence="1">
    <location>
        <begin position="200"/>
        <end position="209"/>
    </location>
</feature>
<protein>
    <submittedName>
        <fullName evidence="2">Uncharacterized protein</fullName>
    </submittedName>
</protein>
<organism evidence="2 3">
    <name type="scientific">Ceratodon purpureus</name>
    <name type="common">Fire moss</name>
    <name type="synonym">Dicranum purpureum</name>
    <dbReference type="NCBI Taxonomy" id="3225"/>
    <lineage>
        <taxon>Eukaryota</taxon>
        <taxon>Viridiplantae</taxon>
        <taxon>Streptophyta</taxon>
        <taxon>Embryophyta</taxon>
        <taxon>Bryophyta</taxon>
        <taxon>Bryophytina</taxon>
        <taxon>Bryopsida</taxon>
        <taxon>Dicranidae</taxon>
        <taxon>Pseudoditrichales</taxon>
        <taxon>Ditrichaceae</taxon>
        <taxon>Ceratodon</taxon>
    </lineage>
</organism>
<feature type="compositionally biased region" description="Basic and acidic residues" evidence="1">
    <location>
        <begin position="217"/>
        <end position="230"/>
    </location>
</feature>
<feature type="region of interest" description="Disordered" evidence="1">
    <location>
        <begin position="937"/>
        <end position="990"/>
    </location>
</feature>
<evidence type="ECO:0000256" key="1">
    <source>
        <dbReference type="SAM" id="MobiDB-lite"/>
    </source>
</evidence>
<evidence type="ECO:0000313" key="3">
    <source>
        <dbReference type="Proteomes" id="UP000822688"/>
    </source>
</evidence>
<dbReference type="PANTHER" id="PTHR37028:SF4">
    <property type="entry name" value="ALMS MOTIF DOMAIN-CONTAINING PROTEIN"/>
    <property type="match status" value="1"/>
</dbReference>
<feature type="compositionally biased region" description="Polar residues" evidence="1">
    <location>
        <begin position="970"/>
        <end position="983"/>
    </location>
</feature>
<dbReference type="PANTHER" id="PTHR37028">
    <property type="entry name" value="UNNAMED PRODUCT-RELATED"/>
    <property type="match status" value="1"/>
</dbReference>
<feature type="compositionally biased region" description="Polar residues" evidence="1">
    <location>
        <begin position="130"/>
        <end position="139"/>
    </location>
</feature>
<name>A0A8T0H5S4_CERPU</name>
<feature type="compositionally biased region" description="Polar residues" evidence="1">
    <location>
        <begin position="184"/>
        <end position="199"/>
    </location>
</feature>
<dbReference type="EMBL" id="CM026428">
    <property type="protein sequence ID" value="KAG0566105.1"/>
    <property type="molecule type" value="Genomic_DNA"/>
</dbReference>
<dbReference type="Proteomes" id="UP000822688">
    <property type="component" value="Chromosome 7"/>
</dbReference>
<keyword evidence="3" id="KW-1185">Reference proteome</keyword>
<reference evidence="2" key="1">
    <citation type="submission" date="2020-06" db="EMBL/GenBank/DDBJ databases">
        <title>WGS assembly of Ceratodon purpureus strain R40.</title>
        <authorList>
            <person name="Carey S.B."/>
            <person name="Jenkins J."/>
            <person name="Shu S."/>
            <person name="Lovell J.T."/>
            <person name="Sreedasyam A."/>
            <person name="Maumus F."/>
            <person name="Tiley G.P."/>
            <person name="Fernandez-Pozo N."/>
            <person name="Barry K."/>
            <person name="Chen C."/>
            <person name="Wang M."/>
            <person name="Lipzen A."/>
            <person name="Daum C."/>
            <person name="Saski C.A."/>
            <person name="Payton A.C."/>
            <person name="Mcbreen J.C."/>
            <person name="Conrad R.E."/>
            <person name="Kollar L.M."/>
            <person name="Olsson S."/>
            <person name="Huttunen S."/>
            <person name="Landis J.B."/>
            <person name="Wickett N.J."/>
            <person name="Johnson M.G."/>
            <person name="Rensing S.A."/>
            <person name="Grimwood J."/>
            <person name="Schmutz J."/>
            <person name="Mcdaniel S.F."/>
        </authorList>
    </citation>
    <scope>NUCLEOTIDE SEQUENCE</scope>
    <source>
        <strain evidence="2">R40</strain>
    </source>
</reference>
<evidence type="ECO:0000313" key="2">
    <source>
        <dbReference type="EMBL" id="KAG0566105.1"/>
    </source>
</evidence>
<sequence length="990" mass="111922">MVAQKEEEVPVDGKSELDLGIEESIRRCEALLSMVPISLQPILADGVFRRISSKKDVAEPQFESKMAALEPEWTKNMGLLSGIMDQKSNASTLEGSETHSIDISISSETVSEKPAQQISKIPKPPKSKDNSSVASQQIDRISLQGGEKGPKESSFHKKIHIKRRCSRSSDASSTASASEDWTIDFTQTAEPSTTSVSGTQDDHSIEEAKNSLCMEGTGEKESTPSMKNEKQCLSTTESPFSKESEKQCLSTTESSFSMENINEKKSFVIYDSGLHLEDVTQLTSVPSIPTTATPTEGDVEEIATRKAGISMNSDTSRSSCRSFEALCFTITAPGPNCEEAWEWLDKRSNENISPSDLNYEGNVIHEPHLPPRDKKVKHFLQPQLKPDGKALDRVHLAVKSAETSAKLKPRGSTTNLRRANGVPAIEKLAIEKLNSCQEGPKTCRSRSQAVCTTDGKLKTHVAAMARLRRLAKPRTALYQRYAQTRALKEEEQMSECSFKVHTKDIMLMELKLAKPIVGRRPDPDSPLSVPIFDRIGEMKQRIDLRKRARKMIEKEELEQCSFWPKINLSSGYLDKDAYQPIQGRLQDLLKKRNERIARARAQEAKEKGLTFKPAINQKSVRLFKQKGLEAIKVSDRLTSCTSSPSEGQGDCRARTYKPKDECTFTPEINPNTDYILSGSELDGCSFLTRQQQFLRKLEERKRQKEMEGGQCTFRPNIGNASVILQCSPLQDGNEETLDERLERLSHRDSQRRFHIRQRISDNYYSQFKFQPKIDQVSRMLSPSTNLHELYKNEKGKRSKEVLQQAAEQEFVQACTFHPEVNVRKSAGSLEGVLENRRRFRQEKAKNFEQLRVQKEMQEFKECTFKPDVHPLPPKEKERVVIKGLGRHLELQDLAKQMKKDQEEWERKVFFTHVYDLPKRQYTIPKPFVLHSGRATHKVTAPEKEVKKNQASPETPPSSQSDSNENDSDTKAGSCSNMSICTSSLEKREID</sequence>